<dbReference type="NCBIfam" id="NF003814">
    <property type="entry name" value="PRK05406.1-3"/>
    <property type="match status" value="1"/>
</dbReference>
<keyword evidence="3" id="KW-1185">Reference proteome</keyword>
<dbReference type="GO" id="GO:0017168">
    <property type="term" value="F:5-oxoprolinase (ATP-hydrolyzing) activity"/>
    <property type="evidence" value="ECO:0007669"/>
    <property type="project" value="UniProtKB-UniRule"/>
</dbReference>
<dbReference type="InterPro" id="IPR011330">
    <property type="entry name" value="Glyco_hydro/deAcase_b/a-brl"/>
</dbReference>
<protein>
    <recommendedName>
        <fullName evidence="1">5-oxoprolinase subunit A</fullName>
        <shortName evidence="1">5-OPase subunit A</shortName>
        <ecNumber evidence="1">3.5.2.9</ecNumber>
    </recommendedName>
    <alternativeName>
        <fullName evidence="1">5-oxoprolinase (ATP-hydrolyzing) subunit A</fullName>
    </alternativeName>
</protein>
<proteinExistence type="inferred from homology"/>
<dbReference type="Proteomes" id="UP000611500">
    <property type="component" value="Unassembled WGS sequence"/>
</dbReference>
<gene>
    <name evidence="1" type="primary">pxpA</name>
    <name evidence="2" type="ORF">GCM10010961_11230</name>
</gene>
<comment type="caution">
    <text evidence="2">The sequence shown here is derived from an EMBL/GenBank/DDBJ whole genome shotgun (WGS) entry which is preliminary data.</text>
</comment>
<evidence type="ECO:0000313" key="2">
    <source>
        <dbReference type="EMBL" id="GHG84740.1"/>
    </source>
</evidence>
<evidence type="ECO:0000256" key="1">
    <source>
        <dbReference type="HAMAP-Rule" id="MF_00691"/>
    </source>
</evidence>
<comment type="subunit">
    <text evidence="1">Forms a complex composed of PxpA, PxpB and PxpC.</text>
</comment>
<sequence length="290" mass="30210">MRDLMGAELRDIPGPLGYDPIGGGGPAQKEDTDMSRSVDLNADMGESFGAWTMGDDAALLRVVSSANIACGFHAGDPDVMARTMAQAAANGVGLGAHPGFADLQGFGRHRMQVPQDSLANAVRYQLGAAQAMARAAGAPLRHLKLHGALANMASEDETLARACYQAALSVDPDIILLVLATTAQERAARSLGARWAGEIFADRAYNDDGTLVDRRLPGAVIHDPALAGPRIRQMVEEGAIVTESGKRLPAAIDSICLHGDTAEAVALAGAVRDNLQAAGIAILPFEGRRG</sequence>
<dbReference type="NCBIfam" id="NF003816">
    <property type="entry name" value="PRK05406.1-5"/>
    <property type="match status" value="1"/>
</dbReference>
<dbReference type="InterPro" id="IPR005501">
    <property type="entry name" value="LamB/YcsF/PxpA-like"/>
</dbReference>
<comment type="catalytic activity">
    <reaction evidence="1">
        <text>5-oxo-L-proline + ATP + 2 H2O = L-glutamate + ADP + phosphate + H(+)</text>
        <dbReference type="Rhea" id="RHEA:10348"/>
        <dbReference type="ChEBI" id="CHEBI:15377"/>
        <dbReference type="ChEBI" id="CHEBI:15378"/>
        <dbReference type="ChEBI" id="CHEBI:29985"/>
        <dbReference type="ChEBI" id="CHEBI:30616"/>
        <dbReference type="ChEBI" id="CHEBI:43474"/>
        <dbReference type="ChEBI" id="CHEBI:58402"/>
        <dbReference type="ChEBI" id="CHEBI:456216"/>
        <dbReference type="EC" id="3.5.2.9"/>
    </reaction>
</comment>
<dbReference type="HAMAP" id="MF_00691">
    <property type="entry name" value="PxpA"/>
    <property type="match status" value="1"/>
</dbReference>
<comment type="similarity">
    <text evidence="1">Belongs to the LamB/PxpA family.</text>
</comment>
<keyword evidence="1" id="KW-0067">ATP-binding</keyword>
<organism evidence="2 3">
    <name type="scientific">Pseudodonghicola xiamenensis</name>
    <dbReference type="NCBI Taxonomy" id="337702"/>
    <lineage>
        <taxon>Bacteria</taxon>
        <taxon>Pseudomonadati</taxon>
        <taxon>Pseudomonadota</taxon>
        <taxon>Alphaproteobacteria</taxon>
        <taxon>Rhodobacterales</taxon>
        <taxon>Paracoccaceae</taxon>
        <taxon>Pseudodonghicola</taxon>
    </lineage>
</organism>
<keyword evidence="1" id="KW-0378">Hydrolase</keyword>
<dbReference type="PANTHER" id="PTHR30292">
    <property type="entry name" value="UNCHARACTERIZED PROTEIN YBGL-RELATED"/>
    <property type="match status" value="1"/>
</dbReference>
<dbReference type="Gene3D" id="3.20.20.370">
    <property type="entry name" value="Glycoside hydrolase/deacetylase"/>
    <property type="match status" value="1"/>
</dbReference>
<dbReference type="CDD" id="cd10787">
    <property type="entry name" value="LamB_YcsF_like"/>
    <property type="match status" value="1"/>
</dbReference>
<dbReference type="AlphaFoldDB" id="A0A8J3H469"/>
<evidence type="ECO:0000313" key="3">
    <source>
        <dbReference type="Proteomes" id="UP000611500"/>
    </source>
</evidence>
<name>A0A8J3H469_9RHOB</name>
<keyword evidence="1" id="KW-0547">Nucleotide-binding</keyword>
<dbReference type="Pfam" id="PF03746">
    <property type="entry name" value="LamB_YcsF"/>
    <property type="match status" value="1"/>
</dbReference>
<dbReference type="GO" id="GO:0005524">
    <property type="term" value="F:ATP binding"/>
    <property type="evidence" value="ECO:0007669"/>
    <property type="project" value="UniProtKB-UniRule"/>
</dbReference>
<reference evidence="2" key="2">
    <citation type="submission" date="2020-09" db="EMBL/GenBank/DDBJ databases">
        <authorList>
            <person name="Sun Q."/>
            <person name="Zhou Y."/>
        </authorList>
    </citation>
    <scope>NUCLEOTIDE SEQUENCE</scope>
    <source>
        <strain evidence="2">CGMCC 1.7081</strain>
    </source>
</reference>
<accession>A0A8J3H469</accession>
<dbReference type="GO" id="GO:0005975">
    <property type="term" value="P:carbohydrate metabolic process"/>
    <property type="evidence" value="ECO:0007669"/>
    <property type="project" value="InterPro"/>
</dbReference>
<dbReference type="EMBL" id="BNAP01000003">
    <property type="protein sequence ID" value="GHG84740.1"/>
    <property type="molecule type" value="Genomic_DNA"/>
</dbReference>
<reference evidence="2" key="1">
    <citation type="journal article" date="2014" name="Int. J. Syst. Evol. Microbiol.">
        <title>Complete genome sequence of Corynebacterium casei LMG S-19264T (=DSM 44701T), isolated from a smear-ripened cheese.</title>
        <authorList>
            <consortium name="US DOE Joint Genome Institute (JGI-PGF)"/>
            <person name="Walter F."/>
            <person name="Albersmeier A."/>
            <person name="Kalinowski J."/>
            <person name="Ruckert C."/>
        </authorList>
    </citation>
    <scope>NUCLEOTIDE SEQUENCE</scope>
    <source>
        <strain evidence="2">CGMCC 1.7081</strain>
    </source>
</reference>
<dbReference type="SUPFAM" id="SSF88713">
    <property type="entry name" value="Glycoside hydrolase/deacetylase"/>
    <property type="match status" value="1"/>
</dbReference>
<dbReference type="EC" id="3.5.2.9" evidence="1"/>
<dbReference type="PANTHER" id="PTHR30292:SF0">
    <property type="entry name" value="5-OXOPROLINASE SUBUNIT A"/>
    <property type="match status" value="1"/>
</dbReference>
<comment type="function">
    <text evidence="1">Catalyzes the cleavage of 5-oxoproline to form L-glutamate coupled to the hydrolysis of ATP to ADP and inorganic phosphate.</text>
</comment>